<dbReference type="InterPro" id="IPR002306">
    <property type="entry name" value="Trp-tRNA-ligase"/>
</dbReference>
<feature type="binding site" evidence="9">
    <location>
        <begin position="10"/>
        <end position="12"/>
    </location>
    <ligand>
        <name>ATP</name>
        <dbReference type="ChEBI" id="CHEBI:30616"/>
    </ligand>
</feature>
<feature type="binding site" evidence="9">
    <location>
        <position position="192"/>
    </location>
    <ligand>
        <name>ATP</name>
        <dbReference type="ChEBI" id="CHEBI:30616"/>
    </ligand>
</feature>
<comment type="subunit">
    <text evidence="9">Homodimer.</text>
</comment>
<dbReference type="InterPro" id="IPR002305">
    <property type="entry name" value="aa-tRNA-synth_Ic"/>
</dbReference>
<keyword evidence="3 9" id="KW-0436">Ligase</keyword>
<dbReference type="PRINTS" id="PR01039">
    <property type="entry name" value="TRNASYNTHTRP"/>
</dbReference>
<name>A0A2A4SVA2_9DELT</name>
<comment type="subcellular location">
    <subcellularLocation>
        <location evidence="9">Cytoplasm</location>
    </subcellularLocation>
</comment>
<dbReference type="InterPro" id="IPR050203">
    <property type="entry name" value="Trp-tRNA_synthetase"/>
</dbReference>
<evidence type="ECO:0000256" key="4">
    <source>
        <dbReference type="ARBA" id="ARBA00022741"/>
    </source>
</evidence>
<evidence type="ECO:0000313" key="12">
    <source>
        <dbReference type="Proteomes" id="UP000218113"/>
    </source>
</evidence>
<keyword evidence="5 9" id="KW-0067">ATP-binding</keyword>
<dbReference type="PROSITE" id="PS00178">
    <property type="entry name" value="AA_TRNA_LIGASE_I"/>
    <property type="match status" value="1"/>
</dbReference>
<evidence type="ECO:0000256" key="2">
    <source>
        <dbReference type="ARBA" id="ARBA00022490"/>
    </source>
</evidence>
<evidence type="ECO:0000256" key="10">
    <source>
        <dbReference type="RuleBase" id="RU363036"/>
    </source>
</evidence>
<comment type="similarity">
    <text evidence="1 9 10">Belongs to the class-I aminoacyl-tRNA synthetase family.</text>
</comment>
<keyword evidence="2 9" id="KW-0963">Cytoplasm</keyword>
<dbReference type="Proteomes" id="UP000218113">
    <property type="component" value="Unassembled WGS sequence"/>
</dbReference>
<dbReference type="EC" id="6.1.1.2" evidence="9"/>
<dbReference type="EMBL" id="NVSR01000115">
    <property type="protein sequence ID" value="PCI25253.1"/>
    <property type="molecule type" value="Genomic_DNA"/>
</dbReference>
<dbReference type="GO" id="GO:0004830">
    <property type="term" value="F:tryptophan-tRNA ligase activity"/>
    <property type="evidence" value="ECO:0007669"/>
    <property type="project" value="UniProtKB-UniRule"/>
</dbReference>
<dbReference type="GO" id="GO:0006436">
    <property type="term" value="P:tryptophanyl-tRNA aminoacylation"/>
    <property type="evidence" value="ECO:0007669"/>
    <property type="project" value="UniProtKB-UniRule"/>
</dbReference>
<feature type="short sequence motif" description="'HIGH' region" evidence="9">
    <location>
        <begin position="11"/>
        <end position="19"/>
    </location>
</feature>
<evidence type="ECO:0000256" key="9">
    <source>
        <dbReference type="HAMAP-Rule" id="MF_00140"/>
    </source>
</evidence>
<keyword evidence="7 9" id="KW-0030">Aminoacyl-tRNA synthetase</keyword>
<keyword evidence="4 9" id="KW-0547">Nucleotide-binding</keyword>
<dbReference type="HAMAP" id="MF_00140_B">
    <property type="entry name" value="Trp_tRNA_synth_B"/>
    <property type="match status" value="1"/>
</dbReference>
<organism evidence="11 12">
    <name type="scientific">SAR324 cluster bacterium</name>
    <dbReference type="NCBI Taxonomy" id="2024889"/>
    <lineage>
        <taxon>Bacteria</taxon>
        <taxon>Deltaproteobacteria</taxon>
        <taxon>SAR324 cluster</taxon>
    </lineage>
</organism>
<feature type="binding site" evidence="9">
    <location>
        <position position="141"/>
    </location>
    <ligand>
        <name>L-tryptophan</name>
        <dbReference type="ChEBI" id="CHEBI:57912"/>
    </ligand>
</feature>
<dbReference type="NCBIfam" id="TIGR00233">
    <property type="entry name" value="trpS"/>
    <property type="match status" value="1"/>
</dbReference>
<dbReference type="InterPro" id="IPR024109">
    <property type="entry name" value="Trp-tRNA-ligase_bac-type"/>
</dbReference>
<gene>
    <name evidence="9" type="primary">trpS</name>
    <name evidence="11" type="ORF">COB67_10945</name>
</gene>
<evidence type="ECO:0000256" key="6">
    <source>
        <dbReference type="ARBA" id="ARBA00022917"/>
    </source>
</evidence>
<feature type="short sequence motif" description="'KMSKS' region" evidence="9">
    <location>
        <begin position="199"/>
        <end position="203"/>
    </location>
</feature>
<evidence type="ECO:0000256" key="3">
    <source>
        <dbReference type="ARBA" id="ARBA00022598"/>
    </source>
</evidence>
<sequence>MAKIALTGIKPTGTPHLGNLLGAIKPALELTKDYLAFYFIADYHALTSVKDKKLLHEQIYKVAATWLAAGLDPEKVVFYRQSDIPEIFELNWILSCFTPKGLLNRAHAYKACVDKNLEFENDPDMGINCGLFNYPVLMAADILMFNSNVVPVGQDQKQHLEMARDMAHTFNQNYKKIFTLPEPLIQENVKTIPGIDGRKMSKSYHNEIPLFATPKEVRKKVMQIVSDSKGVEEAKDPDSCNIFAIYQHFSTPEQIEDLRGRYLAGGLGYGTAKQELFERLEDSFAEGREKYNYYMAHKEEVDRILREGAVKARKIATPLLAKIRNSIGI</sequence>
<comment type="catalytic activity">
    <reaction evidence="8 9">
        <text>tRNA(Trp) + L-tryptophan + ATP = L-tryptophyl-tRNA(Trp) + AMP + diphosphate + H(+)</text>
        <dbReference type="Rhea" id="RHEA:24080"/>
        <dbReference type="Rhea" id="RHEA-COMP:9671"/>
        <dbReference type="Rhea" id="RHEA-COMP:9705"/>
        <dbReference type="ChEBI" id="CHEBI:15378"/>
        <dbReference type="ChEBI" id="CHEBI:30616"/>
        <dbReference type="ChEBI" id="CHEBI:33019"/>
        <dbReference type="ChEBI" id="CHEBI:57912"/>
        <dbReference type="ChEBI" id="CHEBI:78442"/>
        <dbReference type="ChEBI" id="CHEBI:78535"/>
        <dbReference type="ChEBI" id="CHEBI:456215"/>
        <dbReference type="EC" id="6.1.1.2"/>
    </reaction>
</comment>
<dbReference type="NCBIfam" id="NF009207">
    <property type="entry name" value="PRK12556.1"/>
    <property type="match status" value="1"/>
</dbReference>
<dbReference type="Gene3D" id="3.40.50.620">
    <property type="entry name" value="HUPs"/>
    <property type="match status" value="1"/>
</dbReference>
<reference evidence="12" key="1">
    <citation type="submission" date="2017-08" db="EMBL/GenBank/DDBJ databases">
        <title>A dynamic microbial community with high functional redundancy inhabits the cold, oxic subseafloor aquifer.</title>
        <authorList>
            <person name="Tully B.J."/>
            <person name="Wheat C.G."/>
            <person name="Glazer B.T."/>
            <person name="Huber J.A."/>
        </authorList>
    </citation>
    <scope>NUCLEOTIDE SEQUENCE [LARGE SCALE GENOMIC DNA]</scope>
</reference>
<dbReference type="Pfam" id="PF00579">
    <property type="entry name" value="tRNA-synt_1b"/>
    <property type="match status" value="1"/>
</dbReference>
<evidence type="ECO:0000256" key="7">
    <source>
        <dbReference type="ARBA" id="ARBA00023146"/>
    </source>
</evidence>
<dbReference type="PANTHER" id="PTHR43766">
    <property type="entry name" value="TRYPTOPHAN--TRNA LIGASE, MITOCHONDRIAL"/>
    <property type="match status" value="1"/>
</dbReference>
<dbReference type="InterPro" id="IPR014729">
    <property type="entry name" value="Rossmann-like_a/b/a_fold"/>
</dbReference>
<dbReference type="Gene3D" id="1.10.240.10">
    <property type="entry name" value="Tyrosyl-Transfer RNA Synthetase"/>
    <property type="match status" value="1"/>
</dbReference>
<evidence type="ECO:0000313" key="11">
    <source>
        <dbReference type="EMBL" id="PCI25253.1"/>
    </source>
</evidence>
<accession>A0A2A4SVA2</accession>
<evidence type="ECO:0000256" key="5">
    <source>
        <dbReference type="ARBA" id="ARBA00022840"/>
    </source>
</evidence>
<dbReference type="AlphaFoldDB" id="A0A2A4SVA2"/>
<dbReference type="GO" id="GO:0005829">
    <property type="term" value="C:cytosol"/>
    <property type="evidence" value="ECO:0007669"/>
    <property type="project" value="TreeGrafter"/>
</dbReference>
<dbReference type="InterPro" id="IPR001412">
    <property type="entry name" value="aa-tRNA-synth_I_CS"/>
</dbReference>
<dbReference type="FunFam" id="1.10.240.10:FF:000005">
    <property type="entry name" value="Tryptophan--tRNA ligase"/>
    <property type="match status" value="1"/>
</dbReference>
<dbReference type="GO" id="GO:0005524">
    <property type="term" value="F:ATP binding"/>
    <property type="evidence" value="ECO:0007669"/>
    <property type="project" value="UniProtKB-UniRule"/>
</dbReference>
<evidence type="ECO:0000256" key="1">
    <source>
        <dbReference type="ARBA" id="ARBA00005594"/>
    </source>
</evidence>
<feature type="binding site" evidence="9">
    <location>
        <begin position="153"/>
        <end position="155"/>
    </location>
    <ligand>
        <name>ATP</name>
        <dbReference type="ChEBI" id="CHEBI:30616"/>
    </ligand>
</feature>
<evidence type="ECO:0000256" key="8">
    <source>
        <dbReference type="ARBA" id="ARBA00049929"/>
    </source>
</evidence>
<dbReference type="CDD" id="cd00806">
    <property type="entry name" value="TrpRS_core"/>
    <property type="match status" value="1"/>
</dbReference>
<feature type="binding site" evidence="9">
    <location>
        <begin position="18"/>
        <end position="19"/>
    </location>
    <ligand>
        <name>ATP</name>
        <dbReference type="ChEBI" id="CHEBI:30616"/>
    </ligand>
</feature>
<dbReference type="PANTHER" id="PTHR43766:SF1">
    <property type="entry name" value="TRYPTOPHAN--TRNA LIGASE, MITOCHONDRIAL"/>
    <property type="match status" value="1"/>
</dbReference>
<keyword evidence="6 9" id="KW-0648">Protein biosynthesis</keyword>
<protein>
    <recommendedName>
        <fullName evidence="9">Tryptophan--tRNA ligase</fullName>
        <ecNumber evidence="9">6.1.1.2</ecNumber>
    </recommendedName>
    <alternativeName>
        <fullName evidence="9">Tryptophanyl-tRNA synthetase</fullName>
        <shortName evidence="9">TrpRS</shortName>
    </alternativeName>
</protein>
<proteinExistence type="inferred from homology"/>
<dbReference type="FunFam" id="3.40.50.620:FF:000144">
    <property type="entry name" value="Tryptophan--tRNA ligase"/>
    <property type="match status" value="1"/>
</dbReference>
<comment type="caution">
    <text evidence="11">The sequence shown here is derived from an EMBL/GenBank/DDBJ whole genome shotgun (WGS) entry which is preliminary data.</text>
</comment>
<dbReference type="SUPFAM" id="SSF52374">
    <property type="entry name" value="Nucleotidylyl transferase"/>
    <property type="match status" value="1"/>
</dbReference>
<comment type="function">
    <text evidence="9">Catalyzes the attachment of tryptophan to tRNA(Trp).</text>
</comment>
<feature type="binding site" evidence="9">
    <location>
        <begin position="199"/>
        <end position="203"/>
    </location>
    <ligand>
        <name>ATP</name>
        <dbReference type="ChEBI" id="CHEBI:30616"/>
    </ligand>
</feature>